<dbReference type="SMART" id="SM00579">
    <property type="entry name" value="FBD"/>
    <property type="match status" value="1"/>
</dbReference>
<comment type="caution">
    <text evidence="3">The sequence shown here is derived from an EMBL/GenBank/DDBJ whole genome shotgun (WGS) entry which is preliminary data.</text>
</comment>
<sequence length="523" mass="59923">METRSAKKRKLSIFYSNNNNNNEEEQQPGNDYISELPDAVLHHILFLLPIKTVAQTSVLSKRWRSLWSTFPDLDFTTFNPVATISHPNGSRKSHAHSSHSHSSNPKGIDFISQILTLRNKHSDIRVLRFRGRLSFSRLNGMIRRAIRHNVQELDVDVATDDYFNFPRCVIASKSLRVFKMRSRYPGFRLAPTSIMKSGFQSLQSLSLSLIILYNQPSLSDLFSDSSFPLLKKLSLDACFGLKILNVGCRALEDLSLENCFQLQCLEISCLKLERLRVASCFDAYIARSWVKIEAPKVRSVVWEYNAVTDGCFVVNLSGVDEASVGFFVLQEHLSVPKLQTVSNLLMALSHVRRLTLEIQCVEIISNNNYFAVYLQPFNNLEFLELHTGFNKNNVPGLACIFKSSPLLRTLILRIINDYKIERRKWNKDLWDMSATEEEQYWESQAEALKSFLHNLKVVKIHGFLECENEVSLAKFLLKHGKALEEMTLCTGRCKARDSLRRQKIRSQIMGFSWASSNAKITIQ</sequence>
<dbReference type="Pfam" id="PF00646">
    <property type="entry name" value="F-box"/>
    <property type="match status" value="1"/>
</dbReference>
<evidence type="ECO:0000313" key="3">
    <source>
        <dbReference type="EMBL" id="KAH7532978.1"/>
    </source>
</evidence>
<dbReference type="InterPro" id="IPR036047">
    <property type="entry name" value="F-box-like_dom_sf"/>
</dbReference>
<dbReference type="PROSITE" id="PS50181">
    <property type="entry name" value="FBOX"/>
    <property type="match status" value="1"/>
</dbReference>
<protein>
    <recommendedName>
        <fullName evidence="2">F-box domain-containing protein</fullName>
    </recommendedName>
</protein>
<dbReference type="InterPro" id="IPR053781">
    <property type="entry name" value="F-box_AtFBL13-like"/>
</dbReference>
<dbReference type="Proteomes" id="UP000813462">
    <property type="component" value="Unassembled WGS sequence"/>
</dbReference>
<proteinExistence type="predicted"/>
<dbReference type="PANTHER" id="PTHR31900">
    <property type="entry name" value="F-BOX/RNI SUPERFAMILY PROTEIN-RELATED"/>
    <property type="match status" value="1"/>
</dbReference>
<dbReference type="PANTHER" id="PTHR31900:SF32">
    <property type="entry name" value="F-BOX_RNI_FBD-LIKE DOMAIN PROTEIN"/>
    <property type="match status" value="1"/>
</dbReference>
<accession>A0A978VIQ9</accession>
<dbReference type="CDD" id="cd22160">
    <property type="entry name" value="F-box_AtFBL13-like"/>
    <property type="match status" value="1"/>
</dbReference>
<gene>
    <name evidence="3" type="ORF">FEM48_Zijuj04G0080700</name>
</gene>
<dbReference type="SUPFAM" id="SSF52047">
    <property type="entry name" value="RNI-like"/>
    <property type="match status" value="1"/>
</dbReference>
<feature type="compositionally biased region" description="Basic residues" evidence="1">
    <location>
        <begin position="89"/>
        <end position="99"/>
    </location>
</feature>
<feature type="region of interest" description="Disordered" evidence="1">
    <location>
        <begin position="86"/>
        <end position="105"/>
    </location>
</feature>
<dbReference type="SUPFAM" id="SSF81383">
    <property type="entry name" value="F-box domain"/>
    <property type="match status" value="1"/>
</dbReference>
<evidence type="ECO:0000259" key="2">
    <source>
        <dbReference type="PROSITE" id="PS50181"/>
    </source>
</evidence>
<organism evidence="3 4">
    <name type="scientific">Ziziphus jujuba var. spinosa</name>
    <dbReference type="NCBI Taxonomy" id="714518"/>
    <lineage>
        <taxon>Eukaryota</taxon>
        <taxon>Viridiplantae</taxon>
        <taxon>Streptophyta</taxon>
        <taxon>Embryophyta</taxon>
        <taxon>Tracheophyta</taxon>
        <taxon>Spermatophyta</taxon>
        <taxon>Magnoliopsida</taxon>
        <taxon>eudicotyledons</taxon>
        <taxon>Gunneridae</taxon>
        <taxon>Pentapetalae</taxon>
        <taxon>rosids</taxon>
        <taxon>fabids</taxon>
        <taxon>Rosales</taxon>
        <taxon>Rhamnaceae</taxon>
        <taxon>Paliureae</taxon>
        <taxon>Ziziphus</taxon>
    </lineage>
</organism>
<feature type="domain" description="F-box" evidence="2">
    <location>
        <begin position="30"/>
        <end position="78"/>
    </location>
</feature>
<reference evidence="3" key="1">
    <citation type="journal article" date="2021" name="Front. Plant Sci.">
        <title>Chromosome-Scale Genome Assembly for Chinese Sour Jujube and Insights Into Its Genome Evolution and Domestication Signature.</title>
        <authorList>
            <person name="Shen L.-Y."/>
            <person name="Luo H."/>
            <person name="Wang X.-L."/>
            <person name="Wang X.-M."/>
            <person name="Qiu X.-J."/>
            <person name="Liu H."/>
            <person name="Zhou S.-S."/>
            <person name="Jia K.-H."/>
            <person name="Nie S."/>
            <person name="Bao Y.-T."/>
            <person name="Zhang R.-G."/>
            <person name="Yun Q.-Z."/>
            <person name="Chai Y.-H."/>
            <person name="Lu J.-Y."/>
            <person name="Li Y."/>
            <person name="Zhao S.-W."/>
            <person name="Mao J.-F."/>
            <person name="Jia S.-G."/>
            <person name="Mao Y.-M."/>
        </authorList>
    </citation>
    <scope>NUCLEOTIDE SEQUENCE</scope>
    <source>
        <strain evidence="3">AT0</strain>
        <tissue evidence="3">Leaf</tissue>
    </source>
</reference>
<dbReference type="AlphaFoldDB" id="A0A978VIQ9"/>
<evidence type="ECO:0000256" key="1">
    <source>
        <dbReference type="SAM" id="MobiDB-lite"/>
    </source>
</evidence>
<dbReference type="EMBL" id="JAEACU010000004">
    <property type="protein sequence ID" value="KAH7532978.1"/>
    <property type="molecule type" value="Genomic_DNA"/>
</dbReference>
<dbReference type="Gene3D" id="1.20.1280.50">
    <property type="match status" value="1"/>
</dbReference>
<dbReference type="InterPro" id="IPR055357">
    <property type="entry name" value="LRR_At1g61320_AtMIF1"/>
</dbReference>
<dbReference type="Pfam" id="PF23622">
    <property type="entry name" value="LRR_At1g61320_AtMIF1"/>
    <property type="match status" value="1"/>
</dbReference>
<dbReference type="OrthoDB" id="1868670at2759"/>
<dbReference type="InterPro" id="IPR001810">
    <property type="entry name" value="F-box_dom"/>
</dbReference>
<evidence type="ECO:0000313" key="4">
    <source>
        <dbReference type="Proteomes" id="UP000813462"/>
    </source>
</evidence>
<dbReference type="InterPro" id="IPR050232">
    <property type="entry name" value="FBL13/AtMIF1-like"/>
</dbReference>
<dbReference type="InterPro" id="IPR006566">
    <property type="entry name" value="FBD"/>
</dbReference>
<name>A0A978VIQ9_ZIZJJ</name>